<dbReference type="Proteomes" id="UP001501035">
    <property type="component" value="Unassembled WGS sequence"/>
</dbReference>
<evidence type="ECO:0000259" key="4">
    <source>
        <dbReference type="Pfam" id="PF26059"/>
    </source>
</evidence>
<keyword evidence="6" id="KW-1185">Reference proteome</keyword>
<accession>A0ABP6L037</accession>
<organism evidence="5 6">
    <name type="scientific">Gordonia defluvii</name>
    <dbReference type="NCBI Taxonomy" id="283718"/>
    <lineage>
        <taxon>Bacteria</taxon>
        <taxon>Bacillati</taxon>
        <taxon>Actinomycetota</taxon>
        <taxon>Actinomycetes</taxon>
        <taxon>Mycobacteriales</taxon>
        <taxon>Gordoniaceae</taxon>
        <taxon>Gordonia</taxon>
    </lineage>
</organism>
<comment type="caution">
    <text evidence="5">The sequence shown here is derived from an EMBL/GenBank/DDBJ whole genome shotgun (WGS) entry which is preliminary data.</text>
</comment>
<feature type="transmembrane region" description="Helical" evidence="2">
    <location>
        <begin position="157"/>
        <end position="179"/>
    </location>
</feature>
<feature type="region of interest" description="Disordered" evidence="1">
    <location>
        <begin position="238"/>
        <end position="258"/>
    </location>
</feature>
<name>A0ABP6L037_9ACTN</name>
<feature type="region of interest" description="Disordered" evidence="1">
    <location>
        <begin position="120"/>
        <end position="150"/>
    </location>
</feature>
<feature type="compositionally biased region" description="Basic residues" evidence="1">
    <location>
        <begin position="248"/>
        <end position="258"/>
    </location>
</feature>
<feature type="domain" description="DUF8020" evidence="4">
    <location>
        <begin position="36"/>
        <end position="108"/>
    </location>
</feature>
<proteinExistence type="predicted"/>
<evidence type="ECO:0000256" key="1">
    <source>
        <dbReference type="SAM" id="MobiDB-lite"/>
    </source>
</evidence>
<evidence type="ECO:0000313" key="6">
    <source>
        <dbReference type="Proteomes" id="UP001501035"/>
    </source>
</evidence>
<keyword evidence="2" id="KW-0472">Membrane</keyword>
<keyword evidence="3" id="KW-0732">Signal</keyword>
<keyword evidence="2" id="KW-1133">Transmembrane helix</keyword>
<feature type="signal peptide" evidence="3">
    <location>
        <begin position="1"/>
        <end position="28"/>
    </location>
</feature>
<evidence type="ECO:0000313" key="5">
    <source>
        <dbReference type="EMBL" id="GAA3026071.1"/>
    </source>
</evidence>
<gene>
    <name evidence="5" type="ORF">GCM10010528_04820</name>
</gene>
<protein>
    <recommendedName>
        <fullName evidence="4">DUF8020 domain-containing protein</fullName>
    </recommendedName>
</protein>
<dbReference type="InterPro" id="IPR058333">
    <property type="entry name" value="DUF8020"/>
</dbReference>
<evidence type="ECO:0000256" key="3">
    <source>
        <dbReference type="SAM" id="SignalP"/>
    </source>
</evidence>
<dbReference type="Pfam" id="PF26059">
    <property type="entry name" value="DUF8020"/>
    <property type="match status" value="1"/>
</dbReference>
<dbReference type="EMBL" id="BAAAVS010000006">
    <property type="protein sequence ID" value="GAA3026071.1"/>
    <property type="molecule type" value="Genomic_DNA"/>
</dbReference>
<keyword evidence="2" id="KW-0812">Transmembrane</keyword>
<feature type="compositionally biased region" description="Basic and acidic residues" evidence="1">
    <location>
        <begin position="139"/>
        <end position="150"/>
    </location>
</feature>
<reference evidence="6" key="1">
    <citation type="journal article" date="2019" name="Int. J. Syst. Evol. Microbiol.">
        <title>The Global Catalogue of Microorganisms (GCM) 10K type strain sequencing project: providing services to taxonomists for standard genome sequencing and annotation.</title>
        <authorList>
            <consortium name="The Broad Institute Genomics Platform"/>
            <consortium name="The Broad Institute Genome Sequencing Center for Infectious Disease"/>
            <person name="Wu L."/>
            <person name="Ma J."/>
        </authorList>
    </citation>
    <scope>NUCLEOTIDE SEQUENCE [LARGE SCALE GENOMIC DNA]</scope>
    <source>
        <strain evidence="6">JCM 14234</strain>
    </source>
</reference>
<sequence length="258" mass="26107">MLNPLRRSVVAAIGVVAAVSLTAGQVHAAPEPAGSVRAEVQHNADNVKVAVSGGSLAVEDAGPDSYLVVRNQVGSTVAKTPLQFLGSKGEVYRIATAVTGRTATLTPPAAARDAAAVERIEVERTRPQRTPPAPSTDGPRTKKERDEQAAKRMSYEISAAMSLSSLVGLAIGLVVGLVIGGPLGCLLGLPAAIIGCLPGAIIGALTFASIGSIAGLVLGGGGGAIVAVQKYLDTINKPFKPGDGQSKPKAKPKKNGTR</sequence>
<dbReference type="RefSeq" id="WP_290705924.1">
    <property type="nucleotide sequence ID" value="NZ_BAAAVS010000006.1"/>
</dbReference>
<evidence type="ECO:0000256" key="2">
    <source>
        <dbReference type="SAM" id="Phobius"/>
    </source>
</evidence>
<feature type="chain" id="PRO_5045674129" description="DUF8020 domain-containing protein" evidence="3">
    <location>
        <begin position="29"/>
        <end position="258"/>
    </location>
</feature>